<dbReference type="InterPro" id="IPR013424">
    <property type="entry name" value="Ice-binding_C"/>
</dbReference>
<evidence type="ECO:0000313" key="1">
    <source>
        <dbReference type="EMBL" id="AFZ27232.1"/>
    </source>
</evidence>
<name>K9X6G7_9NOST</name>
<dbReference type="NCBIfam" id="TIGR04155">
    <property type="entry name" value="cyano_PEP"/>
    <property type="match status" value="1"/>
</dbReference>
<evidence type="ECO:0000313" key="2">
    <source>
        <dbReference type="Proteomes" id="UP000010475"/>
    </source>
</evidence>
<organism evidence="1 2">
    <name type="scientific">Cylindrospermum stagnale PCC 7417</name>
    <dbReference type="NCBI Taxonomy" id="56107"/>
    <lineage>
        <taxon>Bacteria</taxon>
        <taxon>Bacillati</taxon>
        <taxon>Cyanobacteriota</taxon>
        <taxon>Cyanophyceae</taxon>
        <taxon>Nostocales</taxon>
        <taxon>Nostocaceae</taxon>
        <taxon>Cylindrospermum</taxon>
    </lineage>
</organism>
<protein>
    <submittedName>
        <fullName evidence="1">PEP-CTERM putative exosortase interaction domain-containing protein</fullName>
    </submittedName>
</protein>
<sequence>MRMKSSLNIVKFTAGFLTVGSIIFQSQISMAVTVKGSYITKTLLGYNSQQINYEYENSLGVAQQPVYTVWQQTNDSNSAITRQNSDTRTISLTAGAEWNVAKISFTDSYSKTDTATYTISPKSVGTLTFQWLADLIVSGKTRAQDCSNYTGSCSPSGSISENQIGTGPYNYAPSWRYSEVPVPEPLSIFGTITALGFGAILKKRELSKRQKIEATKA</sequence>
<proteinExistence type="predicted"/>
<dbReference type="Proteomes" id="UP000010475">
    <property type="component" value="Chromosome"/>
</dbReference>
<dbReference type="HOGENOM" id="CLU_1270566_0_0_3"/>
<reference evidence="1 2" key="1">
    <citation type="submission" date="2012-06" db="EMBL/GenBank/DDBJ databases">
        <title>Finished chromosome of genome of Cylindrospermum stagnale PCC 7417.</title>
        <authorList>
            <consortium name="US DOE Joint Genome Institute"/>
            <person name="Gugger M."/>
            <person name="Coursin T."/>
            <person name="Rippka R."/>
            <person name="Tandeau De Marsac N."/>
            <person name="Huntemann M."/>
            <person name="Wei C.-L."/>
            <person name="Han J."/>
            <person name="Detter J.C."/>
            <person name="Han C."/>
            <person name="Tapia R."/>
            <person name="Chen A."/>
            <person name="Kyrpides N."/>
            <person name="Mavromatis K."/>
            <person name="Markowitz V."/>
            <person name="Szeto E."/>
            <person name="Ivanova N."/>
            <person name="Pagani I."/>
            <person name="Pati A."/>
            <person name="Goodwin L."/>
            <person name="Nordberg H.P."/>
            <person name="Cantor M.N."/>
            <person name="Hua S.X."/>
            <person name="Woyke T."/>
            <person name="Kerfeld C.A."/>
        </authorList>
    </citation>
    <scope>NUCLEOTIDE SEQUENCE [LARGE SCALE GENOMIC DNA]</scope>
    <source>
        <strain evidence="1 2">PCC 7417</strain>
    </source>
</reference>
<gene>
    <name evidence="1" type="ORF">Cylst_5196</name>
</gene>
<keyword evidence="2" id="KW-1185">Reference proteome</keyword>
<accession>K9X6G7</accession>
<dbReference type="NCBIfam" id="TIGR02595">
    <property type="entry name" value="PEP_CTERM"/>
    <property type="match status" value="1"/>
</dbReference>
<dbReference type="InterPro" id="IPR026374">
    <property type="entry name" value="Cyano_PEP"/>
</dbReference>
<dbReference type="KEGG" id="csg:Cylst_5196"/>
<dbReference type="AlphaFoldDB" id="K9X6G7"/>
<dbReference type="EMBL" id="CP003642">
    <property type="protein sequence ID" value="AFZ27232.1"/>
    <property type="molecule type" value="Genomic_DNA"/>
</dbReference>